<keyword evidence="1" id="KW-0472">Membrane</keyword>
<keyword evidence="1" id="KW-1133">Transmembrane helix</keyword>
<organism evidence="3 4">
    <name type="scientific">Corticibacter populi</name>
    <dbReference type="NCBI Taxonomy" id="1550736"/>
    <lineage>
        <taxon>Bacteria</taxon>
        <taxon>Pseudomonadati</taxon>
        <taxon>Pseudomonadota</taxon>
        <taxon>Betaproteobacteria</taxon>
        <taxon>Burkholderiales</taxon>
        <taxon>Comamonadaceae</taxon>
        <taxon>Corticibacter</taxon>
    </lineage>
</organism>
<dbReference type="InterPro" id="IPR012495">
    <property type="entry name" value="TadE-like_dom"/>
</dbReference>
<accession>A0A3M6QP91</accession>
<dbReference type="Pfam" id="PF07811">
    <property type="entry name" value="TadE"/>
    <property type="match status" value="1"/>
</dbReference>
<dbReference type="AlphaFoldDB" id="A0A3M6QP91"/>
<keyword evidence="1" id="KW-0812">Transmembrane</keyword>
<evidence type="ECO:0000259" key="2">
    <source>
        <dbReference type="Pfam" id="PF07811"/>
    </source>
</evidence>
<evidence type="ECO:0000313" key="3">
    <source>
        <dbReference type="EMBL" id="RMX04868.1"/>
    </source>
</evidence>
<evidence type="ECO:0000313" key="4">
    <source>
        <dbReference type="Proteomes" id="UP000278006"/>
    </source>
</evidence>
<proteinExistence type="predicted"/>
<name>A0A3M6QP91_9BURK</name>
<sequence length="245" mass="27263">MQRIQHRRRACARPLSLHRIKGAGMAEFIIVTPVAILLTFCLIQAGLLYMAKLTLNNAVFMAARHGATEHAQRSAIKESLIKGLLPFYVNALDFKGSEVSSLVAARIKAELDYQLYTTLEILSPSAEAFRVYGLKDKNNRTYIPNDNLEFRTATPVNGASISLRDANVLRIKVTYGYELKVPLMKAIVSRVMCPLMSSDSEVTAWKKPSVLGQSSASDCVRYYLQGRVPIVSFATVQMHTDPRPN</sequence>
<protein>
    <submittedName>
        <fullName evidence="3">Pilus assembly protein</fullName>
    </submittedName>
</protein>
<comment type="caution">
    <text evidence="3">The sequence shown here is derived from an EMBL/GenBank/DDBJ whole genome shotgun (WGS) entry which is preliminary data.</text>
</comment>
<reference evidence="3 4" key="1">
    <citation type="submission" date="2018-10" db="EMBL/GenBank/DDBJ databases">
        <title>Draft genome of Cortibacter populi DSM10536.</title>
        <authorList>
            <person name="Bernier A.-M."/>
            <person name="Bernard K."/>
        </authorList>
    </citation>
    <scope>NUCLEOTIDE SEQUENCE [LARGE SCALE GENOMIC DNA]</scope>
    <source>
        <strain evidence="3 4">DSM 105136</strain>
    </source>
</reference>
<feature type="transmembrane region" description="Helical" evidence="1">
    <location>
        <begin position="28"/>
        <end position="51"/>
    </location>
</feature>
<keyword evidence="4" id="KW-1185">Reference proteome</keyword>
<dbReference type="Proteomes" id="UP000278006">
    <property type="component" value="Unassembled WGS sequence"/>
</dbReference>
<dbReference type="OrthoDB" id="8526602at2"/>
<feature type="domain" description="TadE-like" evidence="2">
    <location>
        <begin position="22"/>
        <end position="64"/>
    </location>
</feature>
<evidence type="ECO:0000256" key="1">
    <source>
        <dbReference type="SAM" id="Phobius"/>
    </source>
</evidence>
<gene>
    <name evidence="3" type="ORF">D8I35_13485</name>
</gene>
<dbReference type="EMBL" id="RDQO01000004">
    <property type="protein sequence ID" value="RMX04868.1"/>
    <property type="molecule type" value="Genomic_DNA"/>
</dbReference>